<evidence type="ECO:0000256" key="3">
    <source>
        <dbReference type="ARBA" id="ARBA00022553"/>
    </source>
</evidence>
<feature type="region of interest" description="Disordered" evidence="6">
    <location>
        <begin position="304"/>
        <end position="330"/>
    </location>
</feature>
<dbReference type="Pfam" id="PF01237">
    <property type="entry name" value="Oxysterol_BP"/>
    <property type="match status" value="1"/>
</dbReference>
<dbReference type="CDD" id="cd13284">
    <property type="entry name" value="PH_OSBP_ORP4"/>
    <property type="match status" value="1"/>
</dbReference>
<feature type="region of interest" description="Disordered" evidence="6">
    <location>
        <begin position="675"/>
        <end position="709"/>
    </location>
</feature>
<evidence type="ECO:0000313" key="8">
    <source>
        <dbReference type="EMBL" id="KAK2720636.1"/>
    </source>
</evidence>
<comment type="caution">
    <text evidence="8">The sequence shown here is derived from an EMBL/GenBank/DDBJ whole genome shotgun (WGS) entry which is preliminary data.</text>
</comment>
<dbReference type="InterPro" id="IPR037239">
    <property type="entry name" value="OSBP_sf"/>
</dbReference>
<dbReference type="InterPro" id="IPR011993">
    <property type="entry name" value="PH-like_dom_sf"/>
</dbReference>
<gene>
    <name evidence="8" type="ORF">QYM36_004508</name>
</gene>
<dbReference type="SUPFAM" id="SSF144000">
    <property type="entry name" value="Oxysterol-binding protein-like"/>
    <property type="match status" value="1"/>
</dbReference>
<evidence type="ECO:0000256" key="4">
    <source>
        <dbReference type="ARBA" id="ARBA00023055"/>
    </source>
</evidence>
<dbReference type="PANTHER" id="PTHR10972:SF205">
    <property type="entry name" value="OXYSTEROL-BINDING PROTEIN 1"/>
    <property type="match status" value="1"/>
</dbReference>
<dbReference type="PANTHER" id="PTHR10972">
    <property type="entry name" value="OXYSTEROL-BINDING PROTEIN-RELATED"/>
    <property type="match status" value="1"/>
</dbReference>
<dbReference type="GO" id="GO:0006869">
    <property type="term" value="P:lipid transport"/>
    <property type="evidence" value="ECO:0007669"/>
    <property type="project" value="UniProtKB-KW"/>
</dbReference>
<keyword evidence="3" id="KW-0597">Phosphoprotein</keyword>
<comment type="similarity">
    <text evidence="1">Belongs to the OSBP family.</text>
</comment>
<keyword evidence="2" id="KW-0813">Transport</keyword>
<evidence type="ECO:0000256" key="5">
    <source>
        <dbReference type="ARBA" id="ARBA00023121"/>
    </source>
</evidence>
<dbReference type="EMBL" id="JAVRJZ010000007">
    <property type="protein sequence ID" value="KAK2720636.1"/>
    <property type="molecule type" value="Genomic_DNA"/>
</dbReference>
<feature type="compositionally biased region" description="Basic and acidic residues" evidence="6">
    <location>
        <begin position="696"/>
        <end position="709"/>
    </location>
</feature>
<dbReference type="Gene3D" id="2.30.29.30">
    <property type="entry name" value="Pleckstrin-homology domain (PH domain)/Phosphotyrosine-binding domain (PTB)"/>
    <property type="match status" value="1"/>
</dbReference>
<dbReference type="Pfam" id="PF00169">
    <property type="entry name" value="PH"/>
    <property type="match status" value="1"/>
</dbReference>
<dbReference type="FunFam" id="2.40.160.120:FF:000031">
    <property type="entry name" value="Oxysterol-binding protein 2"/>
    <property type="match status" value="1"/>
</dbReference>
<dbReference type="GO" id="GO:0005829">
    <property type="term" value="C:cytosol"/>
    <property type="evidence" value="ECO:0007669"/>
    <property type="project" value="TreeGrafter"/>
</dbReference>
<dbReference type="SMART" id="SM00233">
    <property type="entry name" value="PH"/>
    <property type="match status" value="1"/>
</dbReference>
<dbReference type="Proteomes" id="UP001187531">
    <property type="component" value="Unassembled WGS sequence"/>
</dbReference>
<dbReference type="PROSITE" id="PS50003">
    <property type="entry name" value="PH_DOMAIN"/>
    <property type="match status" value="1"/>
</dbReference>
<dbReference type="Gene3D" id="2.40.160.120">
    <property type="match status" value="1"/>
</dbReference>
<dbReference type="InterPro" id="IPR000648">
    <property type="entry name" value="Oxysterol-bd"/>
</dbReference>
<dbReference type="GO" id="GO:0032934">
    <property type="term" value="F:sterol binding"/>
    <property type="evidence" value="ECO:0007669"/>
    <property type="project" value="TreeGrafter"/>
</dbReference>
<evidence type="ECO:0000256" key="1">
    <source>
        <dbReference type="ARBA" id="ARBA00008842"/>
    </source>
</evidence>
<dbReference type="GO" id="GO:0097038">
    <property type="term" value="C:perinuclear endoplasmic reticulum"/>
    <property type="evidence" value="ECO:0007669"/>
    <property type="project" value="TreeGrafter"/>
</dbReference>
<accession>A0AA88I687</accession>
<proteinExistence type="inferred from homology"/>
<feature type="region of interest" description="Disordered" evidence="6">
    <location>
        <begin position="255"/>
        <end position="276"/>
    </location>
</feature>
<feature type="compositionally biased region" description="Polar residues" evidence="6">
    <location>
        <begin position="259"/>
        <end position="268"/>
    </location>
</feature>
<feature type="domain" description="PH" evidence="7">
    <location>
        <begin position="12"/>
        <end position="105"/>
    </location>
</feature>
<dbReference type="AlphaFoldDB" id="A0AA88I687"/>
<organism evidence="8 9">
    <name type="scientific">Artemia franciscana</name>
    <name type="common">Brine shrimp</name>
    <name type="synonym">Artemia sanfranciscana</name>
    <dbReference type="NCBI Taxonomy" id="6661"/>
    <lineage>
        <taxon>Eukaryota</taxon>
        <taxon>Metazoa</taxon>
        <taxon>Ecdysozoa</taxon>
        <taxon>Arthropoda</taxon>
        <taxon>Crustacea</taxon>
        <taxon>Branchiopoda</taxon>
        <taxon>Anostraca</taxon>
        <taxon>Artemiidae</taxon>
        <taxon>Artemia</taxon>
    </lineage>
</organism>
<keyword evidence="5" id="KW-0446">Lipid-binding</keyword>
<dbReference type="GO" id="GO:0005886">
    <property type="term" value="C:plasma membrane"/>
    <property type="evidence" value="ECO:0007669"/>
    <property type="project" value="TreeGrafter"/>
</dbReference>
<feature type="compositionally biased region" description="Basic and acidic residues" evidence="6">
    <location>
        <begin position="679"/>
        <end position="689"/>
    </location>
</feature>
<dbReference type="SUPFAM" id="SSF50729">
    <property type="entry name" value="PH domain-like"/>
    <property type="match status" value="1"/>
</dbReference>
<sequence>MAEFKPANTGSSIDMKGYLHKWTNYLKGYQKRWFVLSNGVLSYYRNHSEMSHTCRGSIRLQGAIIHADESCTFALSNSGSNTFHLKAANEAERQKWITAIELAKSKVIRQQDLEDEEEYDNNAGDSSDNKNIDEMIKSLTSKFNDVQTCTELLTRHYTALTKAIADTEPTISTASEKPQEVTAKIKALNERSALFRLTSGAVLRAATDYLHLVEKDGKRWLKQMTYEHEQRGRLQQMVEQLARQHSSLEQAAKFRVSKLPNSSTGTSAHSDDDEGEFYDAQDENEFVVQVPLIGHRRSSSGISFTSLASEGRGAGVENEGESSSDNEEGDTTISVIARRNKSPIAAAEDVAVSNGTVAPVTSSSAMPAAKKRQRRTRIPDKPYKPLNLWSIMRNCIGKELTKIPMPVNFSEPLSMLQRLVEDYEYSEILDKAAMASDSCEQLAYVAAFTVSSYATTSNRTAKPFNPLLGETYELDRTDDLGWKCISEQVSHHPPVVAQHCESKNWICHQEFSMTSSFKGKYLQVKPLGMTHLTFLSSGNHYTWRKVTTNVNNIILGKLWVDHHGDMEIVNHKTGDKCALKFIPYSYFSPSEQRKVTGAVMNAKGEVVWVLNGTWDNKMEAAKVAEKRSQVKGKQVLETEAPVVVWQRRWPPLEAEKYYNFSEFACQLNELEEGVAPTDSRLRPDQRLMEEGDWDQSNEKKESLENKQRATRRARELEAELAAQEGRPVPQYEPIWFKKEMEPITNSVHHLYKGGYWECKEKQNWSVCPDISNRFPVCCFCSMSASLSF</sequence>
<dbReference type="InterPro" id="IPR001849">
    <property type="entry name" value="PH_domain"/>
</dbReference>
<reference evidence="8" key="1">
    <citation type="submission" date="2023-07" db="EMBL/GenBank/DDBJ databases">
        <title>Chromosome-level genome assembly of Artemia franciscana.</title>
        <authorList>
            <person name="Jo E."/>
        </authorList>
    </citation>
    <scope>NUCLEOTIDE SEQUENCE</scope>
    <source>
        <tissue evidence="8">Whole body</tissue>
    </source>
</reference>
<evidence type="ECO:0000313" key="9">
    <source>
        <dbReference type="Proteomes" id="UP001187531"/>
    </source>
</evidence>
<evidence type="ECO:0000259" key="7">
    <source>
        <dbReference type="PROSITE" id="PS50003"/>
    </source>
</evidence>
<keyword evidence="4" id="KW-0445">Lipid transport</keyword>
<evidence type="ECO:0000256" key="6">
    <source>
        <dbReference type="SAM" id="MobiDB-lite"/>
    </source>
</evidence>
<protein>
    <recommendedName>
        <fullName evidence="7">PH domain-containing protein</fullName>
    </recommendedName>
</protein>
<name>A0AA88I687_ARTSF</name>
<evidence type="ECO:0000256" key="2">
    <source>
        <dbReference type="ARBA" id="ARBA00022448"/>
    </source>
</evidence>
<keyword evidence="9" id="KW-1185">Reference proteome</keyword>
<feature type="compositionally biased region" description="Acidic residues" evidence="6">
    <location>
        <begin position="318"/>
        <end position="330"/>
    </location>
</feature>